<keyword evidence="1" id="KW-0472">Membrane</keyword>
<name>A0ABR4IYV8_9EURO</name>
<feature type="transmembrane region" description="Helical" evidence="1">
    <location>
        <begin position="56"/>
        <end position="80"/>
    </location>
</feature>
<comment type="caution">
    <text evidence="2">The sequence shown here is derived from an EMBL/GenBank/DDBJ whole genome shotgun (WGS) entry which is preliminary data.</text>
</comment>
<evidence type="ECO:0000313" key="3">
    <source>
        <dbReference type="Proteomes" id="UP001610446"/>
    </source>
</evidence>
<keyword evidence="3" id="KW-1185">Reference proteome</keyword>
<protein>
    <submittedName>
        <fullName evidence="2">Uncharacterized protein</fullName>
    </submittedName>
</protein>
<feature type="transmembrane region" description="Helical" evidence="1">
    <location>
        <begin position="544"/>
        <end position="567"/>
    </location>
</feature>
<dbReference type="Pfam" id="PF11374">
    <property type="entry name" value="DUF3176"/>
    <property type="match status" value="1"/>
</dbReference>
<organism evidence="2 3">
    <name type="scientific">Aspergillus pseudoustus</name>
    <dbReference type="NCBI Taxonomy" id="1810923"/>
    <lineage>
        <taxon>Eukaryota</taxon>
        <taxon>Fungi</taxon>
        <taxon>Dikarya</taxon>
        <taxon>Ascomycota</taxon>
        <taxon>Pezizomycotina</taxon>
        <taxon>Eurotiomycetes</taxon>
        <taxon>Eurotiomycetidae</taxon>
        <taxon>Eurotiales</taxon>
        <taxon>Aspergillaceae</taxon>
        <taxon>Aspergillus</taxon>
        <taxon>Aspergillus subgen. Nidulantes</taxon>
    </lineage>
</organism>
<evidence type="ECO:0000313" key="2">
    <source>
        <dbReference type="EMBL" id="KAL2832742.1"/>
    </source>
</evidence>
<dbReference type="Proteomes" id="UP001610446">
    <property type="component" value="Unassembled WGS sequence"/>
</dbReference>
<dbReference type="PANTHER" id="PTHR35394">
    <property type="entry name" value="DUF3176 DOMAIN-CONTAINING PROTEIN"/>
    <property type="match status" value="1"/>
</dbReference>
<evidence type="ECO:0000256" key="1">
    <source>
        <dbReference type="SAM" id="Phobius"/>
    </source>
</evidence>
<dbReference type="EMBL" id="JBFXLU010000256">
    <property type="protein sequence ID" value="KAL2832742.1"/>
    <property type="molecule type" value="Genomic_DNA"/>
</dbReference>
<accession>A0ABR4IYV8</accession>
<reference evidence="2 3" key="1">
    <citation type="submission" date="2024-07" db="EMBL/GenBank/DDBJ databases">
        <title>Section-level genome sequencing and comparative genomics of Aspergillus sections Usti and Cavernicolus.</title>
        <authorList>
            <consortium name="Lawrence Berkeley National Laboratory"/>
            <person name="Nybo J.L."/>
            <person name="Vesth T.C."/>
            <person name="Theobald S."/>
            <person name="Frisvad J.C."/>
            <person name="Larsen T.O."/>
            <person name="Kjaerboelling I."/>
            <person name="Rothschild-Mancinelli K."/>
            <person name="Lyhne E.K."/>
            <person name="Kogle M.E."/>
            <person name="Barry K."/>
            <person name="Clum A."/>
            <person name="Na H."/>
            <person name="Ledsgaard L."/>
            <person name="Lin J."/>
            <person name="Lipzen A."/>
            <person name="Kuo A."/>
            <person name="Riley R."/>
            <person name="Mondo S."/>
            <person name="Labutti K."/>
            <person name="Haridas S."/>
            <person name="Pangalinan J."/>
            <person name="Salamov A.A."/>
            <person name="Simmons B.A."/>
            <person name="Magnuson J.K."/>
            <person name="Chen J."/>
            <person name="Drula E."/>
            <person name="Henrissat B."/>
            <person name="Wiebenga A."/>
            <person name="Lubbers R.J."/>
            <person name="Gomes A.C."/>
            <person name="Makela M.R."/>
            <person name="Stajich J."/>
            <person name="Grigoriev I.V."/>
            <person name="Mortensen U.H."/>
            <person name="De Vries R.P."/>
            <person name="Baker S.E."/>
            <person name="Andersen M.R."/>
        </authorList>
    </citation>
    <scope>NUCLEOTIDE SEQUENCE [LARGE SCALE GENOMIC DNA]</scope>
    <source>
        <strain evidence="2 3">CBS 123904</strain>
    </source>
</reference>
<feature type="transmembrane region" description="Helical" evidence="1">
    <location>
        <begin position="92"/>
        <end position="113"/>
    </location>
</feature>
<keyword evidence="1" id="KW-0812">Transmembrane</keyword>
<gene>
    <name evidence="2" type="ORF">BJY01DRAFT_253764</name>
</gene>
<dbReference type="InterPro" id="IPR021514">
    <property type="entry name" value="DUF3176"/>
</dbReference>
<dbReference type="PANTHER" id="PTHR35394:SF5">
    <property type="entry name" value="DUF3176 DOMAIN-CONTAINING PROTEIN"/>
    <property type="match status" value="1"/>
</dbReference>
<keyword evidence="1" id="KW-1133">Transmembrane helix</keyword>
<proteinExistence type="predicted"/>
<sequence>MARHNQGIYESNGAQGNNRNARVFRNKILDEAQIHEVRSKGTASSSSKRSNILDTWFYEILATVFSVGCFVSIVGILAAFDGKPTPTFAYSLTLNTVISILATASKASLIFMISECTGQLKWLWFYKGGDRKPLNGMQLFDSASRGPLGALMVLFQHKGGSLVSLGALIMLLSTPYDAFVQQILTYPIRNTIIATDSPAAPAQRATSLLLPLLGDDEEDIVQIGQWSDDFTVAPSCPSGNCTWPVYNSVEMCSQCEDITNTTYVTCPSFPVNTTLPEFDGVTQTCRVQSLRGYGPSKLTLLDNTNGSFYIDMAEEVIWSQTLAAWADSDLPYPAAAVVHAQIAVADPDQYLHGYPAGLDIGTIFTVTKATECTLRLCQQAYNMTVSSGSISLEKGEPNYGAQFWVDKRNGTALPGKHPEWDLGSAFVRANHSTCWRPEDGPAVQLTPNTNTTWVNEAESAFCPVSEFVAAQYLEGQKRVQYISLTGQIWPELNTDPQIKRIRTVGLEESMRRIAASYTKRALMATNTTVSGTIYNAEVYVSVEWWWIILPAALTVLGLVFLGATIFMNHRRGLKLWKTSILAVLYHGLTRFRADDGDVYQEVRDEDDDAHATVSRMEKMARGVRVRLAPVDEKKGLMLD</sequence>